<keyword evidence="3" id="KW-0808">Transferase</keyword>
<keyword evidence="2" id="KW-0328">Glycosyltransferase</keyword>
<feature type="domain" description="Glycosyltransferase 2-like" evidence="4">
    <location>
        <begin position="6"/>
        <end position="120"/>
    </location>
</feature>
<dbReference type="InterPro" id="IPR001173">
    <property type="entry name" value="Glyco_trans_2-like"/>
</dbReference>
<dbReference type="InterPro" id="IPR029044">
    <property type="entry name" value="Nucleotide-diphossugar_trans"/>
</dbReference>
<evidence type="ECO:0000313" key="6">
    <source>
        <dbReference type="Proteomes" id="UP000662373"/>
    </source>
</evidence>
<gene>
    <name evidence="5" type="ORF">JEM65_07940</name>
</gene>
<dbReference type="Proteomes" id="UP000662373">
    <property type="component" value="Unassembled WGS sequence"/>
</dbReference>
<evidence type="ECO:0000256" key="3">
    <source>
        <dbReference type="ARBA" id="ARBA00022679"/>
    </source>
</evidence>
<reference evidence="5 6" key="1">
    <citation type="submission" date="2020-09" db="EMBL/GenBank/DDBJ databases">
        <title>Draft genome of Gelidibacter salicanalis PAMC21136.</title>
        <authorList>
            <person name="Park H."/>
        </authorList>
    </citation>
    <scope>NUCLEOTIDE SEQUENCE [LARGE SCALE GENOMIC DNA]</scope>
    <source>
        <strain evidence="5 6">PAMC21136</strain>
    </source>
</reference>
<organism evidence="5 6">
    <name type="scientific">Gelidibacter salicanalis</name>
    <dbReference type="NCBI Taxonomy" id="291193"/>
    <lineage>
        <taxon>Bacteria</taxon>
        <taxon>Pseudomonadati</taxon>
        <taxon>Bacteroidota</taxon>
        <taxon>Flavobacteriia</taxon>
        <taxon>Flavobacteriales</taxon>
        <taxon>Flavobacteriaceae</taxon>
        <taxon>Gelidibacter</taxon>
    </lineage>
</organism>
<comment type="similarity">
    <text evidence="1">Belongs to the glycosyltransferase 2 family.</text>
</comment>
<keyword evidence="6" id="KW-1185">Reference proteome</keyword>
<dbReference type="PANTHER" id="PTHR43685">
    <property type="entry name" value="GLYCOSYLTRANSFERASE"/>
    <property type="match status" value="1"/>
</dbReference>
<dbReference type="EMBL" id="JAEHJZ010000017">
    <property type="protein sequence ID" value="MBJ7880577.1"/>
    <property type="molecule type" value="Genomic_DNA"/>
</dbReference>
<dbReference type="SUPFAM" id="SSF53448">
    <property type="entry name" value="Nucleotide-diphospho-sugar transferases"/>
    <property type="match status" value="1"/>
</dbReference>
<dbReference type="PANTHER" id="PTHR43685:SF5">
    <property type="entry name" value="GLYCOSYLTRANSFERASE EPSE-RELATED"/>
    <property type="match status" value="1"/>
</dbReference>
<evidence type="ECO:0000256" key="1">
    <source>
        <dbReference type="ARBA" id="ARBA00006739"/>
    </source>
</evidence>
<dbReference type="AlphaFoldDB" id="A0A934NKH2"/>
<dbReference type="InterPro" id="IPR050834">
    <property type="entry name" value="Glycosyltransf_2"/>
</dbReference>
<protein>
    <submittedName>
        <fullName evidence="5">Glycosyltransferase</fullName>
    </submittedName>
</protein>
<evidence type="ECO:0000259" key="4">
    <source>
        <dbReference type="Pfam" id="PF00535"/>
    </source>
</evidence>
<dbReference type="GO" id="GO:0016757">
    <property type="term" value="F:glycosyltransferase activity"/>
    <property type="evidence" value="ECO:0007669"/>
    <property type="project" value="UniProtKB-KW"/>
</dbReference>
<name>A0A934NKH2_9FLAO</name>
<dbReference type="Gene3D" id="3.90.550.10">
    <property type="entry name" value="Spore Coat Polysaccharide Biosynthesis Protein SpsA, Chain A"/>
    <property type="match status" value="1"/>
</dbReference>
<comment type="caution">
    <text evidence="5">The sequence shown here is derived from an EMBL/GenBank/DDBJ whole genome shotgun (WGS) entry which is preliminary data.</text>
</comment>
<dbReference type="Pfam" id="PF00535">
    <property type="entry name" value="Glycos_transf_2"/>
    <property type="match status" value="1"/>
</dbReference>
<sequence>MSTKFSILITTKNRLNDLKITLQNIATLIDRYEMECMVCDDGSNDGTSDFVSLNYPKIQLISHKLSKGLLYNRNYMLNRTSALYAISLDDDAHFISSNTLEIIEEYFNDNLTCGLIAFRVFWGLEPPRTHVTLDHAHQVSDFVGCGHVWRMDAWRLIPDYPEWFEFYGEESFASMQLFKNDWQIHYVPEILVHHRVNMKARKIDNDFLLRQRRSLRSGWYLYFICYPKRVMFIRFLSSLSSQIRRKTFKGNMLATLAIFQGLFDVLRNLSNIFKCNVRLSYKTYTEFVTLPKGIVYWHPDDNYI</sequence>
<evidence type="ECO:0000256" key="2">
    <source>
        <dbReference type="ARBA" id="ARBA00022676"/>
    </source>
</evidence>
<accession>A0A934NKH2</accession>
<dbReference type="RefSeq" id="WP_199598413.1">
    <property type="nucleotide sequence ID" value="NZ_JAEHJZ010000017.1"/>
</dbReference>
<evidence type="ECO:0000313" key="5">
    <source>
        <dbReference type="EMBL" id="MBJ7880577.1"/>
    </source>
</evidence>
<proteinExistence type="inferred from homology"/>